<dbReference type="InterPro" id="IPR024079">
    <property type="entry name" value="MetalloPept_cat_dom_sf"/>
</dbReference>
<evidence type="ECO:0000256" key="4">
    <source>
        <dbReference type="ARBA" id="ARBA00022833"/>
    </source>
</evidence>
<evidence type="ECO:0000259" key="8">
    <source>
        <dbReference type="PROSITE" id="PS51864"/>
    </source>
</evidence>
<sequence>AMNYNTVSLSRKKRKAIKHASSRWPQDEIPYEIIPDQFNDEALDLIYQAMHVWQQYTCIKFRPVHSLDRNYIKIINGTGCYSQVGMIGGPQEVSLNTADCINLNFITHELGHAIGFFHEQNRPDRDQFVTIIMENVENEYNYKISYEIDTYGVPYDYKSLMHYSGDGKNGKIAIQTKDPSFQNIIGKANGLSFNDIKLANLMYRCNRKCLIPLRCQNFGFQGKDCKCWCEGNPVQRC</sequence>
<evidence type="ECO:0000256" key="6">
    <source>
        <dbReference type="PROSITE-ProRule" id="PRU01211"/>
    </source>
</evidence>
<keyword evidence="1 6" id="KW-0645">Protease</keyword>
<dbReference type="SUPFAM" id="SSF55486">
    <property type="entry name" value="Metalloproteases ('zincins'), catalytic domain"/>
    <property type="match status" value="1"/>
</dbReference>
<accession>A0A8S4A0W6</accession>
<dbReference type="AlphaFoldDB" id="A0A8S4A0W6"/>
<dbReference type="EC" id="3.4.24.-" evidence="7"/>
<dbReference type="GO" id="GO:0004222">
    <property type="term" value="F:metalloendopeptidase activity"/>
    <property type="evidence" value="ECO:0007669"/>
    <property type="project" value="UniProtKB-UniRule"/>
</dbReference>
<dbReference type="CDD" id="cd04280">
    <property type="entry name" value="ZnMc_astacin_like"/>
    <property type="match status" value="1"/>
</dbReference>
<keyword evidence="3 6" id="KW-0378">Hydrolase</keyword>
<dbReference type="InterPro" id="IPR001506">
    <property type="entry name" value="Peptidase_M12A"/>
</dbReference>
<reference evidence="9" key="1">
    <citation type="submission" date="2021-04" db="EMBL/GenBank/DDBJ databases">
        <authorList>
            <consortium name="Molecular Ecology Group"/>
        </authorList>
    </citation>
    <scope>NUCLEOTIDE SEQUENCE</scope>
</reference>
<feature type="domain" description="Peptidase M12A" evidence="8">
    <location>
        <begin position="15"/>
        <end position="206"/>
    </location>
</feature>
<proteinExistence type="predicted"/>
<gene>
    <name evidence="9" type="ORF">CUNI_LOCUS19518</name>
</gene>
<dbReference type="PANTHER" id="PTHR10127:SF780">
    <property type="entry name" value="METALLOENDOPEPTIDASE"/>
    <property type="match status" value="1"/>
</dbReference>
<dbReference type="PRINTS" id="PR00480">
    <property type="entry name" value="ASTACIN"/>
</dbReference>
<evidence type="ECO:0000256" key="2">
    <source>
        <dbReference type="ARBA" id="ARBA00022723"/>
    </source>
</evidence>
<protein>
    <recommendedName>
        <fullName evidence="7">Metalloendopeptidase</fullName>
        <ecNumber evidence="7">3.4.24.-</ecNumber>
    </recommendedName>
</protein>
<feature type="binding site" evidence="6">
    <location>
        <position position="118"/>
    </location>
    <ligand>
        <name>Zn(2+)</name>
        <dbReference type="ChEBI" id="CHEBI:29105"/>
        <note>catalytic</note>
    </ligand>
</feature>
<dbReference type="OrthoDB" id="291007at2759"/>
<dbReference type="GO" id="GO:0006508">
    <property type="term" value="P:proteolysis"/>
    <property type="evidence" value="ECO:0007669"/>
    <property type="project" value="UniProtKB-KW"/>
</dbReference>
<dbReference type="EMBL" id="CAJHNH020006661">
    <property type="protein sequence ID" value="CAG5133960.1"/>
    <property type="molecule type" value="Genomic_DNA"/>
</dbReference>
<dbReference type="PROSITE" id="PS51864">
    <property type="entry name" value="ASTACIN"/>
    <property type="match status" value="1"/>
</dbReference>
<keyword evidence="4 6" id="KW-0862">Zinc</keyword>
<keyword evidence="2 6" id="KW-0479">Metal-binding</keyword>
<dbReference type="InterPro" id="IPR034035">
    <property type="entry name" value="Astacin-like_dom"/>
</dbReference>
<feature type="binding site" evidence="6">
    <location>
        <position position="112"/>
    </location>
    <ligand>
        <name>Zn(2+)</name>
        <dbReference type="ChEBI" id="CHEBI:29105"/>
        <note>catalytic</note>
    </ligand>
</feature>
<comment type="caution">
    <text evidence="6">Lacks conserved residue(s) required for the propagation of feature annotation.</text>
</comment>
<dbReference type="SMART" id="SM00235">
    <property type="entry name" value="ZnMc"/>
    <property type="match status" value="1"/>
</dbReference>
<evidence type="ECO:0000256" key="7">
    <source>
        <dbReference type="RuleBase" id="RU361183"/>
    </source>
</evidence>
<evidence type="ECO:0000256" key="5">
    <source>
        <dbReference type="ARBA" id="ARBA00023049"/>
    </source>
</evidence>
<comment type="caution">
    <text evidence="9">The sequence shown here is derived from an EMBL/GenBank/DDBJ whole genome shotgun (WGS) entry which is preliminary data.</text>
</comment>
<evidence type="ECO:0000256" key="1">
    <source>
        <dbReference type="ARBA" id="ARBA00022670"/>
    </source>
</evidence>
<dbReference type="GO" id="GO:0008270">
    <property type="term" value="F:zinc ion binding"/>
    <property type="evidence" value="ECO:0007669"/>
    <property type="project" value="UniProtKB-UniRule"/>
</dbReference>
<keyword evidence="10" id="KW-1185">Reference proteome</keyword>
<feature type="binding site" evidence="6">
    <location>
        <position position="108"/>
    </location>
    <ligand>
        <name>Zn(2+)</name>
        <dbReference type="ChEBI" id="CHEBI:29105"/>
        <note>catalytic</note>
    </ligand>
</feature>
<keyword evidence="5 6" id="KW-0482">Metalloprotease</keyword>
<dbReference type="InterPro" id="IPR006026">
    <property type="entry name" value="Peptidase_Metallo"/>
</dbReference>
<organism evidence="9 10">
    <name type="scientific">Candidula unifasciata</name>
    <dbReference type="NCBI Taxonomy" id="100452"/>
    <lineage>
        <taxon>Eukaryota</taxon>
        <taxon>Metazoa</taxon>
        <taxon>Spiralia</taxon>
        <taxon>Lophotrochozoa</taxon>
        <taxon>Mollusca</taxon>
        <taxon>Gastropoda</taxon>
        <taxon>Heterobranchia</taxon>
        <taxon>Euthyneura</taxon>
        <taxon>Panpulmonata</taxon>
        <taxon>Eupulmonata</taxon>
        <taxon>Stylommatophora</taxon>
        <taxon>Helicina</taxon>
        <taxon>Helicoidea</taxon>
        <taxon>Geomitridae</taxon>
        <taxon>Candidula</taxon>
    </lineage>
</organism>
<evidence type="ECO:0000256" key="3">
    <source>
        <dbReference type="ARBA" id="ARBA00022801"/>
    </source>
</evidence>
<comment type="cofactor">
    <cofactor evidence="6 7">
        <name>Zn(2+)</name>
        <dbReference type="ChEBI" id="CHEBI:29105"/>
    </cofactor>
    <text evidence="6 7">Binds 1 zinc ion per subunit.</text>
</comment>
<name>A0A8S4A0W6_9EUPU</name>
<feature type="non-terminal residue" evidence="9">
    <location>
        <position position="1"/>
    </location>
</feature>
<evidence type="ECO:0000313" key="10">
    <source>
        <dbReference type="Proteomes" id="UP000678393"/>
    </source>
</evidence>
<feature type="active site" evidence="6">
    <location>
        <position position="109"/>
    </location>
</feature>
<dbReference type="PANTHER" id="PTHR10127">
    <property type="entry name" value="DISCOIDIN, CUB, EGF, LAMININ , AND ZINC METALLOPROTEASE DOMAIN CONTAINING"/>
    <property type="match status" value="1"/>
</dbReference>
<evidence type="ECO:0000313" key="9">
    <source>
        <dbReference type="EMBL" id="CAG5133960.1"/>
    </source>
</evidence>
<dbReference type="Proteomes" id="UP000678393">
    <property type="component" value="Unassembled WGS sequence"/>
</dbReference>
<dbReference type="Gene3D" id="3.40.390.10">
    <property type="entry name" value="Collagenase (Catalytic Domain)"/>
    <property type="match status" value="1"/>
</dbReference>
<dbReference type="Pfam" id="PF01400">
    <property type="entry name" value="Astacin"/>
    <property type="match status" value="1"/>
</dbReference>